<feature type="repeat" description="Filamin" evidence="3">
    <location>
        <begin position="1068"/>
        <end position="1163"/>
    </location>
</feature>
<dbReference type="InterPro" id="IPR017868">
    <property type="entry name" value="Filamin/ABP280_repeat-like"/>
</dbReference>
<evidence type="ECO:0000256" key="4">
    <source>
        <dbReference type="SAM" id="MobiDB-lite"/>
    </source>
</evidence>
<dbReference type="PANTHER" id="PTHR38537:SF16">
    <property type="entry name" value="CALPONIN-HOMOLOGY (CH) DOMAIN-CONTAINING PROTEIN"/>
    <property type="match status" value="1"/>
</dbReference>
<organism evidence="5 6">
    <name type="scientific">Priapulus caudatus</name>
    <name type="common">Priapulid worm</name>
    <dbReference type="NCBI Taxonomy" id="37621"/>
    <lineage>
        <taxon>Eukaryota</taxon>
        <taxon>Metazoa</taxon>
        <taxon>Ecdysozoa</taxon>
        <taxon>Scalidophora</taxon>
        <taxon>Priapulida</taxon>
        <taxon>Priapulimorpha</taxon>
        <taxon>Priapulimorphida</taxon>
        <taxon>Priapulidae</taxon>
        <taxon>Priapulus</taxon>
    </lineage>
</organism>
<dbReference type="GeneID" id="106810148"/>
<feature type="compositionally biased region" description="Polar residues" evidence="4">
    <location>
        <begin position="1458"/>
        <end position="1479"/>
    </location>
</feature>
<feature type="compositionally biased region" description="Basic and acidic residues" evidence="4">
    <location>
        <begin position="1573"/>
        <end position="1582"/>
    </location>
</feature>
<feature type="compositionally biased region" description="Basic and acidic residues" evidence="4">
    <location>
        <begin position="1554"/>
        <end position="1565"/>
    </location>
</feature>
<feature type="repeat" description="Filamin" evidence="3">
    <location>
        <begin position="164"/>
        <end position="258"/>
    </location>
</feature>
<gene>
    <name evidence="6" type="primary">LOC106810148</name>
</gene>
<feature type="repeat" description="Filamin" evidence="3">
    <location>
        <begin position="1913"/>
        <end position="2004"/>
    </location>
</feature>
<feature type="repeat" description="Filamin" evidence="3">
    <location>
        <begin position="708"/>
        <end position="802"/>
    </location>
</feature>
<feature type="repeat" description="Filamin" evidence="3">
    <location>
        <begin position="1821"/>
        <end position="1915"/>
    </location>
</feature>
<dbReference type="SMART" id="SM00557">
    <property type="entry name" value="IG_FLMN"/>
    <property type="match status" value="20"/>
</dbReference>
<keyword evidence="5" id="KW-1185">Reference proteome</keyword>
<feature type="compositionally biased region" description="Polar residues" evidence="4">
    <location>
        <begin position="1267"/>
        <end position="1297"/>
    </location>
</feature>
<sequence>MHQSSAFEVDTGGLYSSKITADLKAPSGRTTPCRVTETARGRYKVDVVVTEAGTNYLDVKYGDRHITGSPFAIKAADPSLIRVDLVDRMKKLVGDPVVFNVDAAQAGSGSLEIMVNGGHVNCDVTETGKQTFRGKFIPEKPITHTVEMRFNDQPVPGSPWQILVEEEDISRIRAYGEGLTNVRMHQSSAFEVDTGGLYSSKITANLRAPSGQTFPCRVDETGHGQFKVNFVVTETGTHYLDVKYGERHIKGSPFTIRASNPALIKVELPDKLTGFVGTPIYFNVDASKAGSGNLEIMVNGGHVFCDVQNLGNQRFRASFTPSESGLHNLEMKFNDEALRGSPWPFNIVDPSKIKVYGDGLRNVGVNRMTSFEIDSQGADIDELDAHLLSPSGERVPIKLVETPQKNVYRADYVASSPGLYTIETKYSGAHVGGGPFTVKTTDPGAVLVDMPQGPVCKGIPVTFTVDASQAGSGSLEIMVNGGHVNCSVENLGSQRFKGTFIPETVSRHTVEMSFNKETVRGSPWQFDVVDLNRIRMYGEGLKGSTINKPAWFEIDTGGQPGNLLEVKLTDPEGRVLPTRVTETQNNVYRVEYALTEMGKHTMEVKYAGHNVGNSPYRIKATDPKRIIVHGLPDSSISFVGVPISFIVDANKAGSGNLEIMVNKGKVQVDVVNQGMQTFKASYTPREPKPHMLELNFNNEPVPGFPRTFEILDPASMMLYGEALQGGHIHRNYHAELSTGSVDVIPVANLTASSGKITPCRVVPGATPGTHKVEYILAEKGTNTLEVKVAGQHVGGSPYVMRAYDPASVRLLNLPTQATLVGKPVQFIVDASDAGSGNLEIMVNNGMVHCDVSKLGNQKYQVSFVPSEAKAHVVELTFNKMGVQGSPWTHEVVDAGRVTLHGEGLQAIRVSKMATFDVHTEGAGPGEVIVKVKAPSGRMVPCRIVPTTRDTYTVEYMATEVGPHHLTVSYGGKDVSGSPFVVKAYDPTKILVGPVPNAVLGQPITFNVDVGKAGQGQLEIAINSGQVPNTVKVMPGGICQVTFVPRELSTHHIDIKFNKVLVPGCPYKCLVSDLSQLSVVGAGIGERVMVDRQATFSVSGVTQGEKPHVVITAPSGYNVNTHAYHTDNKTYTVEYTPKEAGMYKVNVEYPAGRHITGSPFNVKSFDPSQVTVSEIKRGRVGQTTEFTVDASRAGEGSLDISVEARGRVLPCQVFPRANAVFAITFQPVDAVPHYVTVSFNREPVPGSPFLGVITDESGQLRREHDVNAATSAVESSQLVKSTPNQENLQPSQVANVAGSTSQNKTSYKKTTSSTKVVKSSTSRMTDSQGKTEMSGYAEESQSSSRKEGDRPALKDESRYTVTKSAVDTPEYADSKTKMTYKTMDEPEKVEKHRTTVTKSHDGPDSIHTEIFKTDGRGQPSIERETSFRSSGGVERATSSASSTARAHDASKDYTVPLYVSTSDRQQQQATSRSHQSSHSEQVPYYVETQSTLPAREPHERSGHSDSWSKVDYSSSDARRAAPTQSKSEESFSKSEEPNYEKSQEGPKRVTKSTRVVKEMRKKEVKSTTRTSHSGSREVDRRDTGGGPLYVTDTSHSYERREQPFREPLADEAERAYYATESGRENSSHAESSSTSKVFTTKELNKVRMDGRGITAATLNQPSHFMIDSRGQGEPTVVIKAPNGDTIQVSIRDRGNGIYRVEYTATMLGDHKAMILFHGMEIPNCPYVIKVYHVSNVKVKDMPVGTVGVPATFMVDASEAGSGNLEVTVNDGDLPASAEYIGGNRYAVYFTPAEAKPHKIQLNFNGEIVPGSPFTVRVEKGTGAVVDVSRVYVHGDAFGKVPVNRAVGFTVEPRDAGPADCSVIITSPSKQAVPHHTSRPTAGKIHVEFTPREVGEHAVVVRYGGHIVPGSPFVCKAYDVQMVKVSDVGYATVGQQSFFHIDASRAGTGNLEIVISCADVKIPNYVQNEGNARFRVSFKPVERKPHSVNVRFNGVPVPGSPFRCDVIDSSGITAMGDGLRRTPVGKSAMFIIDPLGLAIADIQMYCQSPSGQKVPLEVSGTAKLKVEYTPLEVGIHTLSIMHAGRDIVGSPFRCNVYDSSRVKVSRIGPGTVGVPVKFHVDSTEAGEGLLSVDISCKGRKVESFVRQMGEGMYDVEFTPKDSAPHMVEITWNNEVVGDLKSGKSRTCLDPRVICKGCCEGQSSFGIMHAHFH</sequence>
<feature type="repeat" description="Filamin" evidence="3">
    <location>
        <begin position="438"/>
        <end position="528"/>
    </location>
</feature>
<evidence type="ECO:0000256" key="1">
    <source>
        <dbReference type="ARBA" id="ARBA00009238"/>
    </source>
</evidence>
<keyword evidence="2" id="KW-0677">Repeat</keyword>
<dbReference type="Pfam" id="PF00630">
    <property type="entry name" value="Filamin"/>
    <property type="match status" value="20"/>
</dbReference>
<feature type="repeat" description="Filamin" evidence="3">
    <location>
        <begin position="526"/>
        <end position="620"/>
    </location>
</feature>
<feature type="repeat" description="Filamin" evidence="3">
    <location>
        <begin position="618"/>
        <end position="710"/>
    </location>
</feature>
<feature type="repeat" description="Filamin" evidence="3">
    <location>
        <begin position="345"/>
        <end position="440"/>
    </location>
</feature>
<dbReference type="InterPro" id="IPR014756">
    <property type="entry name" value="Ig_E-set"/>
</dbReference>
<feature type="repeat" description="Filamin" evidence="3">
    <location>
        <begin position="2092"/>
        <end position="2174"/>
    </location>
</feature>
<feature type="repeat" description="Filamin" evidence="3">
    <location>
        <begin position="800"/>
        <end position="891"/>
    </location>
</feature>
<dbReference type="PANTHER" id="PTHR38537">
    <property type="entry name" value="JITTERBUG, ISOFORM N"/>
    <property type="match status" value="1"/>
</dbReference>
<feature type="repeat" description="Filamin" evidence="3">
    <location>
        <begin position="2002"/>
        <end position="2094"/>
    </location>
</feature>
<feature type="repeat" description="Filamin" evidence="3">
    <location>
        <begin position="256"/>
        <end position="347"/>
    </location>
</feature>
<protein>
    <submittedName>
        <fullName evidence="6">Filamin-A-like</fullName>
    </submittedName>
</protein>
<feature type="compositionally biased region" description="Low complexity" evidence="4">
    <location>
        <begin position="1434"/>
        <end position="1443"/>
    </location>
</feature>
<dbReference type="Gene3D" id="2.60.40.10">
    <property type="entry name" value="Immunoglobulins"/>
    <property type="match status" value="20"/>
</dbReference>
<feature type="compositionally biased region" description="Basic and acidic residues" evidence="4">
    <location>
        <begin position="1343"/>
        <end position="1357"/>
    </location>
</feature>
<dbReference type="InterPro" id="IPR044801">
    <property type="entry name" value="Filamin"/>
</dbReference>
<evidence type="ECO:0000256" key="2">
    <source>
        <dbReference type="ARBA" id="ARBA00022737"/>
    </source>
</evidence>
<dbReference type="SUPFAM" id="SSF81296">
    <property type="entry name" value="E set domains"/>
    <property type="match status" value="20"/>
</dbReference>
<proteinExistence type="inferred from homology"/>
<evidence type="ECO:0000313" key="6">
    <source>
        <dbReference type="RefSeq" id="XP_014668916.1"/>
    </source>
</evidence>
<feature type="repeat" description="Filamin" evidence="3">
    <location>
        <begin position="1743"/>
        <end position="1816"/>
    </location>
</feature>
<feature type="repeat" description="Filamin" evidence="3">
    <location>
        <begin position="889"/>
        <end position="983"/>
    </location>
</feature>
<reference evidence="6" key="1">
    <citation type="submission" date="2025-08" db="UniProtKB">
        <authorList>
            <consortium name="RefSeq"/>
        </authorList>
    </citation>
    <scope>IDENTIFICATION</scope>
</reference>
<feature type="repeat" description="Filamin" evidence="3">
    <location>
        <begin position="997"/>
        <end position="1070"/>
    </location>
</feature>
<feature type="repeat" description="Filamin" evidence="3">
    <location>
        <begin position="1"/>
        <end position="75"/>
    </location>
</feature>
<feature type="compositionally biased region" description="Low complexity" evidence="4">
    <location>
        <begin position="1298"/>
        <end position="1321"/>
    </location>
</feature>
<dbReference type="InterPro" id="IPR001298">
    <property type="entry name" value="Filamin/ABP280_rpt"/>
</dbReference>
<evidence type="ECO:0000313" key="5">
    <source>
        <dbReference type="Proteomes" id="UP000695022"/>
    </source>
</evidence>
<dbReference type="Proteomes" id="UP000695022">
    <property type="component" value="Unplaced"/>
</dbReference>
<feature type="compositionally biased region" description="Basic and acidic residues" evidence="4">
    <location>
        <begin position="1494"/>
        <end position="1507"/>
    </location>
</feature>
<feature type="compositionally biased region" description="Basic and acidic residues" evidence="4">
    <location>
        <begin position="1371"/>
        <end position="1425"/>
    </location>
</feature>
<accession>A0ABM1E9P5</accession>
<feature type="region of interest" description="Disordered" evidence="4">
    <location>
        <begin position="1265"/>
        <end position="1600"/>
    </location>
</feature>
<feature type="repeat" description="Filamin" evidence="3">
    <location>
        <begin position="1637"/>
        <end position="1729"/>
    </location>
</feature>
<name>A0ABM1E9P5_PRICU</name>
<dbReference type="PROSITE" id="PS50194">
    <property type="entry name" value="FILAMIN_REPEAT"/>
    <property type="match status" value="20"/>
</dbReference>
<evidence type="ECO:0000256" key="3">
    <source>
        <dbReference type="PROSITE-ProRule" id="PRU00087"/>
    </source>
</evidence>
<feature type="repeat" description="Filamin" evidence="3">
    <location>
        <begin position="1174"/>
        <end position="1252"/>
    </location>
</feature>
<comment type="similarity">
    <text evidence="1">Belongs to the filamin family.</text>
</comment>
<feature type="compositionally biased region" description="Basic and acidic residues" evidence="4">
    <location>
        <begin position="1525"/>
        <end position="1546"/>
    </location>
</feature>
<dbReference type="RefSeq" id="XP_014668916.1">
    <property type="nucleotide sequence ID" value="XM_014813430.1"/>
</dbReference>
<feature type="repeat" description="Filamin" evidence="3">
    <location>
        <begin position="73"/>
        <end position="164"/>
    </location>
</feature>
<feature type="region of interest" description="Disordered" evidence="4">
    <location>
        <begin position="1617"/>
        <end position="1640"/>
    </location>
</feature>
<dbReference type="InterPro" id="IPR013783">
    <property type="entry name" value="Ig-like_fold"/>
</dbReference>